<dbReference type="InterPro" id="IPR029060">
    <property type="entry name" value="PIN-like_dom_sf"/>
</dbReference>
<dbReference type="GO" id="GO:0005634">
    <property type="term" value="C:nucleus"/>
    <property type="evidence" value="ECO:0007669"/>
    <property type="project" value="TreeGrafter"/>
</dbReference>
<dbReference type="OrthoDB" id="548295at2759"/>
<evidence type="ECO:0000313" key="2">
    <source>
        <dbReference type="EMBL" id="CAD7251122.1"/>
    </source>
</evidence>
<name>A0A7R9ABW3_9CRUS</name>
<feature type="domain" description="PIN" evidence="1">
    <location>
        <begin position="36"/>
        <end position="175"/>
    </location>
</feature>
<dbReference type="AlphaFoldDB" id="A0A7R9ABW3"/>
<dbReference type="PANTHER" id="PTHR16161">
    <property type="entry name" value="TRANSCRIPTIONAL PROTEIN SWT1"/>
    <property type="match status" value="1"/>
</dbReference>
<dbReference type="Pfam" id="PF13638">
    <property type="entry name" value="PIN_4"/>
    <property type="match status" value="1"/>
</dbReference>
<dbReference type="InterPro" id="IPR002716">
    <property type="entry name" value="PIN_dom"/>
</dbReference>
<evidence type="ECO:0000259" key="1">
    <source>
        <dbReference type="SMART" id="SM00670"/>
    </source>
</evidence>
<organism evidence="2">
    <name type="scientific">Darwinula stevensoni</name>
    <dbReference type="NCBI Taxonomy" id="69355"/>
    <lineage>
        <taxon>Eukaryota</taxon>
        <taxon>Metazoa</taxon>
        <taxon>Ecdysozoa</taxon>
        <taxon>Arthropoda</taxon>
        <taxon>Crustacea</taxon>
        <taxon>Oligostraca</taxon>
        <taxon>Ostracoda</taxon>
        <taxon>Podocopa</taxon>
        <taxon>Podocopida</taxon>
        <taxon>Darwinulocopina</taxon>
        <taxon>Darwinuloidea</taxon>
        <taxon>Darwinulidae</taxon>
        <taxon>Darwinula</taxon>
    </lineage>
</organism>
<evidence type="ECO:0000313" key="3">
    <source>
        <dbReference type="Proteomes" id="UP000677054"/>
    </source>
</evidence>
<dbReference type="InterPro" id="IPR052626">
    <property type="entry name" value="SWT1_Regulator"/>
</dbReference>
<gene>
    <name evidence="2" type="ORF">DSTB1V02_LOCUS10889</name>
</gene>
<reference evidence="2" key="1">
    <citation type="submission" date="2020-11" db="EMBL/GenBank/DDBJ databases">
        <authorList>
            <person name="Tran Van P."/>
        </authorList>
    </citation>
    <scope>NUCLEOTIDE SEQUENCE</scope>
</reference>
<dbReference type="EMBL" id="CAJPEV010003295">
    <property type="protein sequence ID" value="CAG0899441.1"/>
    <property type="molecule type" value="Genomic_DNA"/>
</dbReference>
<accession>A0A7R9ABW3</accession>
<dbReference type="SUPFAM" id="SSF88723">
    <property type="entry name" value="PIN domain-like"/>
    <property type="match status" value="1"/>
</dbReference>
<dbReference type="EMBL" id="LR902812">
    <property type="protein sequence ID" value="CAD7251122.1"/>
    <property type="molecule type" value="Genomic_DNA"/>
</dbReference>
<keyword evidence="3" id="KW-1185">Reference proteome</keyword>
<sequence>MKPSELEDGRQSDLMEWEDTSPACAQSEGKDGVGGLFFILDTNILLDPAFKFEELLEMTFVGQDGSCMVPPCIVLPWKVLEELDCLKKEQKDQEIKPEREVDLCLRARRAIGEINKFLKNEHPRVIGQRKERGSLDKYFKASTSDDVILQSCLCLREENPSALIILLSNDLNLANKALDQQQVSCNSSTSSGYESLQNQQIASSSPGKTHLNVQLADKLLLELKELLTKDLSYIMVHELQAAFKDSDWRKMVKKPPPWKTRDMLDILLKMWISVFGLVWPRCIKSNIENLRKTFLEISTVSRVCTHHTATHGDNAAKWVAA</sequence>
<dbReference type="Gene3D" id="3.40.50.1010">
    <property type="entry name" value="5'-nuclease"/>
    <property type="match status" value="1"/>
</dbReference>
<dbReference type="SMART" id="SM00670">
    <property type="entry name" value="PINc"/>
    <property type="match status" value="1"/>
</dbReference>
<dbReference type="Proteomes" id="UP000677054">
    <property type="component" value="Unassembled WGS sequence"/>
</dbReference>
<protein>
    <recommendedName>
        <fullName evidence="1">PIN domain-containing protein</fullName>
    </recommendedName>
</protein>
<proteinExistence type="predicted"/>
<dbReference type="PANTHER" id="PTHR16161:SF0">
    <property type="entry name" value="TRANSCRIPTIONAL PROTEIN SWT1"/>
    <property type="match status" value="1"/>
</dbReference>